<keyword evidence="1" id="KW-0175">Coiled coil</keyword>
<dbReference type="Gene3D" id="3.30.70.1820">
    <property type="entry name" value="L1 transposable element, RRM domain"/>
    <property type="match status" value="1"/>
</dbReference>
<proteinExistence type="predicted"/>
<evidence type="ECO:0000256" key="1">
    <source>
        <dbReference type="SAM" id="Coils"/>
    </source>
</evidence>
<dbReference type="Proteomes" id="UP001652625">
    <property type="component" value="Chromosome 02"/>
</dbReference>
<gene>
    <name evidence="3" type="primary">LOC136076058</name>
</gene>
<evidence type="ECO:0000313" key="3">
    <source>
        <dbReference type="RefSeq" id="XP_065645595.1"/>
    </source>
</evidence>
<evidence type="ECO:0000313" key="2">
    <source>
        <dbReference type="Proteomes" id="UP001652625"/>
    </source>
</evidence>
<reference evidence="3" key="2">
    <citation type="submission" date="2025-08" db="UniProtKB">
        <authorList>
            <consortium name="RefSeq"/>
        </authorList>
    </citation>
    <scope>IDENTIFICATION</scope>
</reference>
<feature type="coiled-coil region" evidence="1">
    <location>
        <begin position="39"/>
        <end position="87"/>
    </location>
</feature>
<dbReference type="PANTHER" id="PTHR11505">
    <property type="entry name" value="L1 TRANSPOSABLE ELEMENT-RELATED"/>
    <property type="match status" value="1"/>
</dbReference>
<dbReference type="InterPro" id="IPR004244">
    <property type="entry name" value="Transposase_22"/>
</dbReference>
<accession>A0ABM4B9L5</accession>
<reference evidence="2" key="1">
    <citation type="submission" date="2025-05" db="UniProtKB">
        <authorList>
            <consortium name="RefSeq"/>
        </authorList>
    </citation>
    <scope>NUCLEOTIDE SEQUENCE [LARGE SCALE GENOMIC DNA]</scope>
</reference>
<keyword evidence="2" id="KW-1185">Reference proteome</keyword>
<name>A0ABM4B9L5_HYDVU</name>
<protein>
    <submittedName>
        <fullName evidence="3">Uncharacterized protein LOC136076058</fullName>
    </submittedName>
</protein>
<organism evidence="2 3">
    <name type="scientific">Hydra vulgaris</name>
    <name type="common">Hydra</name>
    <name type="synonym">Hydra attenuata</name>
    <dbReference type="NCBI Taxonomy" id="6087"/>
    <lineage>
        <taxon>Eukaryota</taxon>
        <taxon>Metazoa</taxon>
        <taxon>Cnidaria</taxon>
        <taxon>Hydrozoa</taxon>
        <taxon>Hydroidolina</taxon>
        <taxon>Anthoathecata</taxon>
        <taxon>Aplanulata</taxon>
        <taxon>Hydridae</taxon>
        <taxon>Hydra</taxon>
    </lineage>
</organism>
<dbReference type="GeneID" id="136076058"/>
<dbReference type="RefSeq" id="XP_065645595.1">
    <property type="nucleotide sequence ID" value="XM_065789523.1"/>
</dbReference>
<sequence>MEVMMKNIEKIISTKLNEQKKSILTETAILLKNQEKIFTDILSANLKIITDRLDKLENEFNKNKSKLVIVEKDISDLKESINFQEENFLNKILQTNSLLDIEIGNLKNKFNYLEKRSRQNNLRIDGLTELPTETWNDRANELKNIFINKLEISEEIIVERAYRIGKIKEDKSPQTMIIKLLDFQNKNKILTSAKKLKGTGIFINEDFSNETMEIRKKLREEVKRLRKEGKYTIIKYDKIFVREFRK</sequence>